<proteinExistence type="predicted"/>
<dbReference type="GO" id="GO:0008270">
    <property type="term" value="F:zinc ion binding"/>
    <property type="evidence" value="ECO:0007669"/>
    <property type="project" value="InterPro"/>
</dbReference>
<name>A0A4R0NBX1_9SPHI</name>
<reference evidence="2 3" key="1">
    <citation type="submission" date="2019-02" db="EMBL/GenBank/DDBJ databases">
        <title>Pedobacter sp. RP-3-8 sp. nov., isolated from Arctic soil.</title>
        <authorList>
            <person name="Dahal R.H."/>
        </authorList>
    </citation>
    <scope>NUCLEOTIDE SEQUENCE [LARGE SCALE GENOMIC DNA]</scope>
    <source>
        <strain evidence="2 3">RP-3-8</strain>
    </source>
</reference>
<accession>A0A4R0NBX1</accession>
<dbReference type="CDD" id="cd00085">
    <property type="entry name" value="HNHc"/>
    <property type="match status" value="1"/>
</dbReference>
<dbReference type="GO" id="GO:0004519">
    <property type="term" value="F:endonuclease activity"/>
    <property type="evidence" value="ECO:0007669"/>
    <property type="project" value="UniProtKB-KW"/>
</dbReference>
<keyword evidence="2" id="KW-0255">Endonuclease</keyword>
<evidence type="ECO:0000313" key="2">
    <source>
        <dbReference type="EMBL" id="TCC97127.1"/>
    </source>
</evidence>
<dbReference type="RefSeq" id="WP_131608540.1">
    <property type="nucleotide sequence ID" value="NZ_SJSM01000004.1"/>
</dbReference>
<dbReference type="InterPro" id="IPR003615">
    <property type="entry name" value="HNH_nuc"/>
</dbReference>
<sequence length="292" mass="33355">MFDFQISHEYLREDLLEFVDSKQQQSGIIWGPKEPGCVIVTSGGRHGKKAGYHDGKNEDGSWSYIGQGSKGHQDPERFSNSLLTNQQKSVLLFSTKEPNSKEAKERGNHKKRYKFEGIYEVLSWEKIKVTEGKRSGDQLVVYHLIPSNNIFNDFEVEAAIPIKNGLSLADLEKKIKDTPRKNEPRIKLTVQEYKERSRLVKTYALLRANGVCELCENPAPFVSEAGIPFLEVHHIFRLADDGPDAPENVAALCPNCHRESHFGKNKVVIKNFLKTKIQNVKIEEQIEFRYIK</sequence>
<gene>
    <name evidence="2" type="ORF">EZ444_09750</name>
</gene>
<evidence type="ECO:0000313" key="3">
    <source>
        <dbReference type="Proteomes" id="UP000291117"/>
    </source>
</evidence>
<keyword evidence="2" id="KW-0378">Hydrolase</keyword>
<dbReference type="Gene3D" id="1.10.30.50">
    <property type="match status" value="1"/>
</dbReference>
<comment type="caution">
    <text evidence="2">The sequence shown here is derived from an EMBL/GenBank/DDBJ whole genome shotgun (WGS) entry which is preliminary data.</text>
</comment>
<feature type="domain" description="HNH nuclease" evidence="1">
    <location>
        <begin position="199"/>
        <end position="258"/>
    </location>
</feature>
<dbReference type="SMART" id="SM00507">
    <property type="entry name" value="HNHc"/>
    <property type="match status" value="1"/>
</dbReference>
<dbReference type="Proteomes" id="UP000291117">
    <property type="component" value="Unassembled WGS sequence"/>
</dbReference>
<keyword evidence="3" id="KW-1185">Reference proteome</keyword>
<protein>
    <submittedName>
        <fullName evidence="2">HNH endonuclease</fullName>
    </submittedName>
</protein>
<evidence type="ECO:0000259" key="1">
    <source>
        <dbReference type="SMART" id="SM00507"/>
    </source>
</evidence>
<dbReference type="Pfam" id="PF01844">
    <property type="entry name" value="HNH"/>
    <property type="match status" value="1"/>
</dbReference>
<dbReference type="AlphaFoldDB" id="A0A4R0NBX1"/>
<dbReference type="EMBL" id="SJSM01000004">
    <property type="protein sequence ID" value="TCC97127.1"/>
    <property type="molecule type" value="Genomic_DNA"/>
</dbReference>
<dbReference type="GO" id="GO:0003676">
    <property type="term" value="F:nucleic acid binding"/>
    <property type="evidence" value="ECO:0007669"/>
    <property type="project" value="InterPro"/>
</dbReference>
<dbReference type="OrthoDB" id="67788at2"/>
<dbReference type="InterPro" id="IPR002711">
    <property type="entry name" value="HNH"/>
</dbReference>
<keyword evidence="2" id="KW-0540">Nuclease</keyword>
<organism evidence="2 3">
    <name type="scientific">Pedobacter hiemivivus</name>
    <dbReference type="NCBI Taxonomy" id="2530454"/>
    <lineage>
        <taxon>Bacteria</taxon>
        <taxon>Pseudomonadati</taxon>
        <taxon>Bacteroidota</taxon>
        <taxon>Sphingobacteriia</taxon>
        <taxon>Sphingobacteriales</taxon>
        <taxon>Sphingobacteriaceae</taxon>
        <taxon>Pedobacter</taxon>
    </lineage>
</organism>